<dbReference type="InterPro" id="IPR036396">
    <property type="entry name" value="Cyt_P450_sf"/>
</dbReference>
<comment type="cofactor">
    <cofactor evidence="1 11">
        <name>heme</name>
        <dbReference type="ChEBI" id="CHEBI:30413"/>
    </cofactor>
</comment>
<organism evidence="12 13">
    <name type="scientific">Cuscuta australis</name>
    <dbReference type="NCBI Taxonomy" id="267555"/>
    <lineage>
        <taxon>Eukaryota</taxon>
        <taxon>Viridiplantae</taxon>
        <taxon>Streptophyta</taxon>
        <taxon>Embryophyta</taxon>
        <taxon>Tracheophyta</taxon>
        <taxon>Spermatophyta</taxon>
        <taxon>Magnoliopsida</taxon>
        <taxon>eudicotyledons</taxon>
        <taxon>Gunneridae</taxon>
        <taxon>Pentapetalae</taxon>
        <taxon>asterids</taxon>
        <taxon>lamiids</taxon>
        <taxon>Solanales</taxon>
        <taxon>Convolvulaceae</taxon>
        <taxon>Cuscuteae</taxon>
        <taxon>Cuscuta</taxon>
        <taxon>Cuscuta subgen. Grammica</taxon>
        <taxon>Cuscuta sect. Cleistogrammica</taxon>
    </lineage>
</organism>
<evidence type="ECO:0000313" key="13">
    <source>
        <dbReference type="Proteomes" id="UP000249390"/>
    </source>
</evidence>
<dbReference type="FunFam" id="1.10.630.10:FF:000026">
    <property type="entry name" value="Cytochrome P450 82C4"/>
    <property type="match status" value="1"/>
</dbReference>
<dbReference type="GO" id="GO:0016705">
    <property type="term" value="F:oxidoreductase activity, acting on paired donors, with incorporation or reduction of molecular oxygen"/>
    <property type="evidence" value="ECO:0007669"/>
    <property type="project" value="InterPro"/>
</dbReference>
<dbReference type="PANTHER" id="PTHR47947">
    <property type="entry name" value="CYTOCHROME P450 82C3-RELATED"/>
    <property type="match status" value="1"/>
</dbReference>
<dbReference type="InterPro" id="IPR001128">
    <property type="entry name" value="Cyt_P450"/>
</dbReference>
<evidence type="ECO:0000313" key="12">
    <source>
        <dbReference type="EMBL" id="RAL43757.1"/>
    </source>
</evidence>
<dbReference type="InterPro" id="IPR002401">
    <property type="entry name" value="Cyt_P450_E_grp-I"/>
</dbReference>
<evidence type="ECO:0000256" key="2">
    <source>
        <dbReference type="ARBA" id="ARBA00004370"/>
    </source>
</evidence>
<evidence type="ECO:0000256" key="10">
    <source>
        <dbReference type="ARBA" id="ARBA00023136"/>
    </source>
</evidence>
<keyword evidence="13" id="KW-1185">Reference proteome</keyword>
<dbReference type="Proteomes" id="UP000249390">
    <property type="component" value="Unassembled WGS sequence"/>
</dbReference>
<sequence length="526" mass="59215">MDWFITFLAGAFMAATFLLLTSLKRKDSSRGPPEVSGAWPVIGHLHLLTDPRPPHLILGDMADKYGPMFQIRQGAHKVLVVSDWQIAKEIFTVKDRSFAGRPGRIASEVMGYNYAMFGLSPYGPYWRDVRKVVVVELLSNHRLNELRHFWVAGLKSLVGDLHRAWLAENHGADESQNKSGRYVKVEMIDMIRRQIMDILTQILFGEHAEEGGKTGKTLRKFFDLLAVTTVGDSIPWLRWLDIGGHEKGMRATAKELDDMVEGWLQQHKRGRELRKERGEELRREGEDFMDALITRIETEKDFMDSGFDSDTIVKSTCLAILGAASDTTTVTLVWAISLLINNPRCLEKVKAEVDNHIGTERVAAPSDLNNLPYLHAVIKETLRLYPAAPLLLPHEAIEDCTLNRYSVSKGTRLLVNLPKMHRDPKNWGDATAYRPERFLEEHADIDLKGNHFELLPFGSGRRICQGMSLALQVVGLGLAMLVQGFELKRVSDEAVDMTESSAATNMKATPLEVLVSPRLPSHLYQS</sequence>
<protein>
    <recommendedName>
        <fullName evidence="14">Cytochrome P450</fullName>
    </recommendedName>
</protein>
<keyword evidence="7" id="KW-0560">Oxidoreductase</keyword>
<dbReference type="GO" id="GO:0020037">
    <property type="term" value="F:heme binding"/>
    <property type="evidence" value="ECO:0007669"/>
    <property type="project" value="InterPro"/>
</dbReference>
<dbReference type="Gene3D" id="1.10.630.10">
    <property type="entry name" value="Cytochrome P450"/>
    <property type="match status" value="1"/>
</dbReference>
<evidence type="ECO:0000256" key="9">
    <source>
        <dbReference type="ARBA" id="ARBA00023033"/>
    </source>
</evidence>
<keyword evidence="6" id="KW-1133">Transmembrane helix</keyword>
<keyword evidence="3 11" id="KW-0349">Heme</keyword>
<dbReference type="GO" id="GO:0004497">
    <property type="term" value="F:monooxygenase activity"/>
    <property type="evidence" value="ECO:0007669"/>
    <property type="project" value="UniProtKB-KW"/>
</dbReference>
<evidence type="ECO:0000256" key="6">
    <source>
        <dbReference type="ARBA" id="ARBA00022989"/>
    </source>
</evidence>
<proteinExistence type="predicted"/>
<feature type="binding site" description="axial binding residue" evidence="11">
    <location>
        <position position="464"/>
    </location>
    <ligand>
        <name>heme</name>
        <dbReference type="ChEBI" id="CHEBI:30413"/>
    </ligand>
    <ligandPart>
        <name>Fe</name>
        <dbReference type="ChEBI" id="CHEBI:18248"/>
    </ligandPart>
</feature>
<reference evidence="12 13" key="1">
    <citation type="submission" date="2018-06" db="EMBL/GenBank/DDBJ databases">
        <title>The Genome of Cuscuta australis (Dodder) Provides Insight into the Evolution of Plant Parasitism.</title>
        <authorList>
            <person name="Liu H."/>
        </authorList>
    </citation>
    <scope>NUCLEOTIDE SEQUENCE [LARGE SCALE GENOMIC DNA]</scope>
    <source>
        <strain evidence="13">cv. Yunnan</strain>
        <tissue evidence="12">Vines</tissue>
    </source>
</reference>
<evidence type="ECO:0000256" key="8">
    <source>
        <dbReference type="ARBA" id="ARBA00023004"/>
    </source>
</evidence>
<dbReference type="InterPro" id="IPR050651">
    <property type="entry name" value="Plant_Cytochrome_P450_Monoox"/>
</dbReference>
<evidence type="ECO:0000256" key="1">
    <source>
        <dbReference type="ARBA" id="ARBA00001971"/>
    </source>
</evidence>
<evidence type="ECO:0000256" key="7">
    <source>
        <dbReference type="ARBA" id="ARBA00023002"/>
    </source>
</evidence>
<gene>
    <name evidence="12" type="ORF">DM860_014258</name>
</gene>
<evidence type="ECO:0000256" key="5">
    <source>
        <dbReference type="ARBA" id="ARBA00022723"/>
    </source>
</evidence>
<keyword evidence="8 11" id="KW-0408">Iron</keyword>
<keyword evidence="5 11" id="KW-0479">Metal-binding</keyword>
<evidence type="ECO:0008006" key="14">
    <source>
        <dbReference type="Google" id="ProtNLM"/>
    </source>
</evidence>
<comment type="caution">
    <text evidence="12">The sequence shown here is derived from an EMBL/GenBank/DDBJ whole genome shotgun (WGS) entry which is preliminary data.</text>
</comment>
<evidence type="ECO:0000256" key="11">
    <source>
        <dbReference type="PIRSR" id="PIRSR602401-1"/>
    </source>
</evidence>
<evidence type="ECO:0000256" key="3">
    <source>
        <dbReference type="ARBA" id="ARBA00022617"/>
    </source>
</evidence>
<dbReference type="GO" id="GO:0016020">
    <property type="term" value="C:membrane"/>
    <property type="evidence" value="ECO:0007669"/>
    <property type="project" value="UniProtKB-SubCell"/>
</dbReference>
<dbReference type="GO" id="GO:0005506">
    <property type="term" value="F:iron ion binding"/>
    <property type="evidence" value="ECO:0007669"/>
    <property type="project" value="InterPro"/>
</dbReference>
<dbReference type="AlphaFoldDB" id="A0A328DDH2"/>
<dbReference type="EMBL" id="NQVE01000152">
    <property type="protein sequence ID" value="RAL43757.1"/>
    <property type="molecule type" value="Genomic_DNA"/>
</dbReference>
<keyword evidence="10" id="KW-0472">Membrane</keyword>
<dbReference type="Pfam" id="PF00067">
    <property type="entry name" value="p450"/>
    <property type="match status" value="1"/>
</dbReference>
<dbReference type="PRINTS" id="PR00463">
    <property type="entry name" value="EP450I"/>
</dbReference>
<name>A0A328DDH2_9ASTE</name>
<dbReference type="PRINTS" id="PR00385">
    <property type="entry name" value="P450"/>
</dbReference>
<keyword evidence="9" id="KW-0503">Monooxygenase</keyword>
<dbReference type="SUPFAM" id="SSF48264">
    <property type="entry name" value="Cytochrome P450"/>
    <property type="match status" value="1"/>
</dbReference>
<dbReference type="PANTHER" id="PTHR47947:SF26">
    <property type="entry name" value="CYTOCHROME P450"/>
    <property type="match status" value="1"/>
</dbReference>
<evidence type="ECO:0000256" key="4">
    <source>
        <dbReference type="ARBA" id="ARBA00022692"/>
    </source>
</evidence>
<comment type="subcellular location">
    <subcellularLocation>
        <location evidence="2">Membrane</location>
    </subcellularLocation>
</comment>
<accession>A0A328DDH2</accession>
<keyword evidence="4" id="KW-0812">Transmembrane</keyword>